<keyword evidence="1" id="KW-1133">Transmembrane helix</keyword>
<dbReference type="AlphaFoldDB" id="A0A4S4LNY9"/>
<accession>A0A4S4LNY9</accession>
<protein>
    <recommendedName>
        <fullName evidence="4">Major facilitator superfamily (MFS) profile domain-containing protein</fullName>
    </recommendedName>
</protein>
<keyword evidence="1" id="KW-0472">Membrane</keyword>
<keyword evidence="3" id="KW-1185">Reference proteome</keyword>
<feature type="transmembrane region" description="Helical" evidence="1">
    <location>
        <begin position="20"/>
        <end position="41"/>
    </location>
</feature>
<dbReference type="Proteomes" id="UP000310158">
    <property type="component" value="Unassembled WGS sequence"/>
</dbReference>
<sequence length="194" mass="21795">MYFACASAMLKDYGLTYHVNYLYLIPIGRIILGFAFTYFMYCKPFSSDPRIVGVRQPTTLAGWLRVGQSTGFSVGPFAGGLLYKVGFDNSNFNGYTTPGWIIAAGSCSGSPAPSSEMCTGSGQIPRYHNHKRSYPHLCLRRPRNSIRVFCVCPSIHPYTFARPDHHLQRRVMQKMHVDSQPTNGVLSQMYTDFL</sequence>
<reference evidence="2 3" key="1">
    <citation type="submission" date="2019-02" db="EMBL/GenBank/DDBJ databases">
        <title>Genome sequencing of the rare red list fungi Bondarzewia mesenterica.</title>
        <authorList>
            <person name="Buettner E."/>
            <person name="Kellner H."/>
        </authorList>
    </citation>
    <scope>NUCLEOTIDE SEQUENCE [LARGE SCALE GENOMIC DNA]</scope>
    <source>
        <strain evidence="2 3">DSM 108281</strain>
    </source>
</reference>
<dbReference type="EMBL" id="SGPL01000378">
    <property type="protein sequence ID" value="THH13201.1"/>
    <property type="molecule type" value="Genomic_DNA"/>
</dbReference>
<keyword evidence="1" id="KW-0812">Transmembrane</keyword>
<name>A0A4S4LNY9_9AGAM</name>
<evidence type="ECO:0000313" key="2">
    <source>
        <dbReference type="EMBL" id="THH13201.1"/>
    </source>
</evidence>
<comment type="caution">
    <text evidence="2">The sequence shown here is derived from an EMBL/GenBank/DDBJ whole genome shotgun (WGS) entry which is preliminary data.</text>
</comment>
<evidence type="ECO:0000313" key="3">
    <source>
        <dbReference type="Proteomes" id="UP000310158"/>
    </source>
</evidence>
<dbReference type="OrthoDB" id="2015447at2759"/>
<proteinExistence type="predicted"/>
<evidence type="ECO:0000256" key="1">
    <source>
        <dbReference type="SAM" id="Phobius"/>
    </source>
</evidence>
<evidence type="ECO:0008006" key="4">
    <source>
        <dbReference type="Google" id="ProtNLM"/>
    </source>
</evidence>
<organism evidence="2 3">
    <name type="scientific">Bondarzewia mesenterica</name>
    <dbReference type="NCBI Taxonomy" id="1095465"/>
    <lineage>
        <taxon>Eukaryota</taxon>
        <taxon>Fungi</taxon>
        <taxon>Dikarya</taxon>
        <taxon>Basidiomycota</taxon>
        <taxon>Agaricomycotina</taxon>
        <taxon>Agaricomycetes</taxon>
        <taxon>Russulales</taxon>
        <taxon>Bondarzewiaceae</taxon>
        <taxon>Bondarzewia</taxon>
    </lineage>
</organism>
<gene>
    <name evidence="2" type="ORF">EW146_g6991</name>
</gene>